<dbReference type="InterPro" id="IPR050872">
    <property type="entry name" value="PPR_P_subfamily"/>
</dbReference>
<evidence type="ECO:0000256" key="4">
    <source>
        <dbReference type="SAM" id="MobiDB-lite"/>
    </source>
</evidence>
<feature type="repeat" description="PPR" evidence="3">
    <location>
        <begin position="385"/>
        <end position="419"/>
    </location>
</feature>
<dbReference type="Pfam" id="PF13812">
    <property type="entry name" value="PPR_3"/>
    <property type="match status" value="1"/>
</dbReference>
<feature type="repeat" description="PPR" evidence="3">
    <location>
        <begin position="165"/>
        <end position="199"/>
    </location>
</feature>
<accession>A0A5N6NJX3</accession>
<feature type="repeat" description="PPR" evidence="3">
    <location>
        <begin position="525"/>
        <end position="559"/>
    </location>
</feature>
<dbReference type="PROSITE" id="PS51375">
    <property type="entry name" value="PPR"/>
    <property type="match status" value="11"/>
</dbReference>
<sequence>MSKTLLSRITPRNSCNSQSPSKIPSRIKKLVIELCNILTTRNTNWEEAIETRLSEEEIVPSDIAHQVFDKIRDVESGLKFLDWISLRPYGCPLDGIAYSSLLKLLAKSKAFHEIDSVFVRMKCENEVPTNDAFGVLIRSYSECGLIDKAFEFYTLAVQRYNSVPNVFACNSLLNGLVKNDRMETAHQVYDEMLQRNNSVGTECCADNYSTCIMVSAFCKKGKVEAARKKAFLLFEELKLKGFLPAVETYGAIINGLSKEGNFSLVDKLMHEMKARGLVINVQVYNTMIDAQCRHGSKTKAVEILENMIEIGCGPDIITYNILICDSCRHGKVKEAEELVEHAARRGLRPNKLTYTPLLNAYCRQNDTNKALDLFVKMVNNGEKPDLLAYNSLIHGIVGLGEIETAIIILEKMTEREVFPDAGVYNVLINGLCKKGKLAAANNLLSKMLDQNIPPDKFIYATLIDGFIRHQEINKARKLFELAVQKGKNLDVIVYNAMIKGYCKNGNLDEAVSCVKKMIRSHISPDEFTYSTIIDGYAKHHDINGALVMFNRMVKQNCKPNVVTYTSLIYGFCQRGDDLGAEKLSETKGIRDCPVVFAALLYGICLEGKAKEWNTMISCSMNESELLVAVKYMSIFNQYAPQGSISEASLILQMLIDDVRSKHQVSVN</sequence>
<feature type="region of interest" description="Disordered" evidence="4">
    <location>
        <begin position="1"/>
        <end position="21"/>
    </location>
</feature>
<organism evidence="5 6">
    <name type="scientific">Mikania micrantha</name>
    <name type="common">bitter vine</name>
    <dbReference type="NCBI Taxonomy" id="192012"/>
    <lineage>
        <taxon>Eukaryota</taxon>
        <taxon>Viridiplantae</taxon>
        <taxon>Streptophyta</taxon>
        <taxon>Embryophyta</taxon>
        <taxon>Tracheophyta</taxon>
        <taxon>Spermatophyta</taxon>
        <taxon>Magnoliopsida</taxon>
        <taxon>eudicotyledons</taxon>
        <taxon>Gunneridae</taxon>
        <taxon>Pentapetalae</taxon>
        <taxon>asterids</taxon>
        <taxon>campanulids</taxon>
        <taxon>Asterales</taxon>
        <taxon>Asteraceae</taxon>
        <taxon>Asteroideae</taxon>
        <taxon>Heliantheae alliance</taxon>
        <taxon>Eupatorieae</taxon>
        <taxon>Mikania</taxon>
    </lineage>
</organism>
<dbReference type="Gene3D" id="1.25.40.10">
    <property type="entry name" value="Tetratricopeptide repeat domain"/>
    <property type="match status" value="6"/>
</dbReference>
<feature type="repeat" description="PPR" evidence="3">
    <location>
        <begin position="245"/>
        <end position="279"/>
    </location>
</feature>
<dbReference type="PANTHER" id="PTHR46128:SF211">
    <property type="entry name" value="PENTACOTRIPEPTIDE-REPEAT REGION OF PRORP DOMAIN-CONTAINING PROTEIN"/>
    <property type="match status" value="1"/>
</dbReference>
<reference evidence="5 6" key="1">
    <citation type="submission" date="2019-05" db="EMBL/GenBank/DDBJ databases">
        <title>Mikania micrantha, genome provides insights into the molecular mechanism of rapid growth.</title>
        <authorList>
            <person name="Liu B."/>
        </authorList>
    </citation>
    <scope>NUCLEOTIDE SEQUENCE [LARGE SCALE GENOMIC DNA]</scope>
    <source>
        <strain evidence="5">NLD-2019</strain>
        <tissue evidence="5">Leaf</tissue>
    </source>
</reference>
<feature type="repeat" description="PPR" evidence="3">
    <location>
        <begin position="490"/>
        <end position="524"/>
    </location>
</feature>
<proteinExistence type="inferred from homology"/>
<dbReference type="Proteomes" id="UP000326396">
    <property type="component" value="Linkage Group LG19"/>
</dbReference>
<feature type="repeat" description="PPR" evidence="3">
    <location>
        <begin position="455"/>
        <end position="489"/>
    </location>
</feature>
<name>A0A5N6NJX3_9ASTR</name>
<dbReference type="AlphaFoldDB" id="A0A5N6NJX3"/>
<dbReference type="Pfam" id="PF12854">
    <property type="entry name" value="PPR_1"/>
    <property type="match status" value="1"/>
</dbReference>
<evidence type="ECO:0000256" key="1">
    <source>
        <dbReference type="ARBA" id="ARBA00007626"/>
    </source>
</evidence>
<evidence type="ECO:0000256" key="2">
    <source>
        <dbReference type="ARBA" id="ARBA00022737"/>
    </source>
</evidence>
<feature type="repeat" description="PPR" evidence="3">
    <location>
        <begin position="350"/>
        <end position="384"/>
    </location>
</feature>
<keyword evidence="2" id="KW-0677">Repeat</keyword>
<comment type="similarity">
    <text evidence="1">Belongs to the PPR family. P subfamily.</text>
</comment>
<evidence type="ECO:0000313" key="6">
    <source>
        <dbReference type="Proteomes" id="UP000326396"/>
    </source>
</evidence>
<dbReference type="InterPro" id="IPR011990">
    <property type="entry name" value="TPR-like_helical_dom_sf"/>
</dbReference>
<evidence type="ECO:0000256" key="3">
    <source>
        <dbReference type="PROSITE-ProRule" id="PRU00708"/>
    </source>
</evidence>
<comment type="caution">
    <text evidence="5">The sequence shown here is derived from an EMBL/GenBank/DDBJ whole genome shotgun (WGS) entry which is preliminary data.</text>
</comment>
<feature type="repeat" description="PPR" evidence="3">
    <location>
        <begin position="94"/>
        <end position="128"/>
    </location>
</feature>
<dbReference type="InterPro" id="IPR002885">
    <property type="entry name" value="PPR_rpt"/>
</dbReference>
<gene>
    <name evidence="5" type="ORF">E3N88_21317</name>
</gene>
<dbReference type="Pfam" id="PF01535">
    <property type="entry name" value="PPR"/>
    <property type="match status" value="1"/>
</dbReference>
<feature type="repeat" description="PPR" evidence="3">
    <location>
        <begin position="420"/>
        <end position="454"/>
    </location>
</feature>
<dbReference type="OrthoDB" id="185373at2759"/>
<feature type="repeat" description="PPR" evidence="3">
    <location>
        <begin position="315"/>
        <end position="349"/>
    </location>
</feature>
<dbReference type="Pfam" id="PF13041">
    <property type="entry name" value="PPR_2"/>
    <property type="match status" value="5"/>
</dbReference>
<dbReference type="EMBL" id="SZYD01000011">
    <property type="protein sequence ID" value="KAD4889244.1"/>
    <property type="molecule type" value="Genomic_DNA"/>
</dbReference>
<dbReference type="SUPFAM" id="SSF48452">
    <property type="entry name" value="TPR-like"/>
    <property type="match status" value="1"/>
</dbReference>
<feature type="repeat" description="PPR" evidence="3">
    <location>
        <begin position="280"/>
        <end position="314"/>
    </location>
</feature>
<dbReference type="PANTHER" id="PTHR46128">
    <property type="entry name" value="MITOCHONDRIAL GROUP I INTRON SPLICING FACTOR CCM1"/>
    <property type="match status" value="1"/>
</dbReference>
<evidence type="ECO:0000313" key="5">
    <source>
        <dbReference type="EMBL" id="KAD4889244.1"/>
    </source>
</evidence>
<keyword evidence="6" id="KW-1185">Reference proteome</keyword>
<dbReference type="NCBIfam" id="TIGR00756">
    <property type="entry name" value="PPR"/>
    <property type="match status" value="9"/>
</dbReference>
<protein>
    <recommendedName>
        <fullName evidence="7">Pentacotripeptide-repeat region of PRORP domain-containing protein</fullName>
    </recommendedName>
</protein>
<evidence type="ECO:0008006" key="7">
    <source>
        <dbReference type="Google" id="ProtNLM"/>
    </source>
</evidence>